<dbReference type="GO" id="GO:0003677">
    <property type="term" value="F:DNA binding"/>
    <property type="evidence" value="ECO:0007669"/>
    <property type="project" value="UniProtKB-KW"/>
</dbReference>
<evidence type="ECO:0000259" key="4">
    <source>
        <dbReference type="PROSITE" id="PS51000"/>
    </source>
</evidence>
<dbReference type="PRINTS" id="PR00037">
    <property type="entry name" value="HTHLACR"/>
</dbReference>
<dbReference type="InterPro" id="IPR036388">
    <property type="entry name" value="WH-like_DNA-bd_sf"/>
</dbReference>
<reference evidence="5 6" key="1">
    <citation type="submission" date="2018-08" db="EMBL/GenBank/DDBJ databases">
        <title>Meiothermus granaticius genome AF-68 sequencing project.</title>
        <authorList>
            <person name="Da Costa M.S."/>
            <person name="Albuquerque L."/>
            <person name="Raposo P."/>
            <person name="Froufe H.J.C."/>
            <person name="Barroso C.S."/>
            <person name="Egas C."/>
        </authorList>
    </citation>
    <scope>NUCLEOTIDE SEQUENCE [LARGE SCALE GENOMIC DNA]</scope>
    <source>
        <strain evidence="5 6">AF-68</strain>
    </source>
</reference>
<dbReference type="InterPro" id="IPR014036">
    <property type="entry name" value="DeoR-like_C"/>
</dbReference>
<dbReference type="EMBL" id="QWLB01000010">
    <property type="protein sequence ID" value="RIH93040.1"/>
    <property type="molecule type" value="Genomic_DNA"/>
</dbReference>
<keyword evidence="2" id="KW-0238">DNA-binding</keyword>
<keyword evidence="1" id="KW-0805">Transcription regulation</keyword>
<evidence type="ECO:0000313" key="6">
    <source>
        <dbReference type="Proteomes" id="UP000266178"/>
    </source>
</evidence>
<sequence length="255" mass="27893">MEIRLKQIQQFLYTQGASSVEELARLTGSSPATVRRDLAKLEEAGIIERTHGGARLAEASGLEVAFSLREHRQLEQKRAIAAAAYRLLRPESTVLMDAGTTVLQLARAIRLEPLPLTVITNGLALAQELTGVRGIRVIFVGGLLREDNLSSVGPYAELLLEEFFCDQLFLGATAVSPEGEMRTLDAAEAAINKKMLSRANERILLADSSKFGKTGPFRVSGLQALTQVISDGGLEVAWEERLQRWGIRLERGRVG</sequence>
<accession>A0A399FA78</accession>
<dbReference type="GO" id="GO:0003700">
    <property type="term" value="F:DNA-binding transcription factor activity"/>
    <property type="evidence" value="ECO:0007669"/>
    <property type="project" value="InterPro"/>
</dbReference>
<evidence type="ECO:0000256" key="1">
    <source>
        <dbReference type="ARBA" id="ARBA00023015"/>
    </source>
</evidence>
<dbReference type="RefSeq" id="WP_119356507.1">
    <property type="nucleotide sequence ID" value="NZ_BJXM01000006.1"/>
</dbReference>
<dbReference type="Gene3D" id="1.10.10.10">
    <property type="entry name" value="Winged helix-like DNA-binding domain superfamily/Winged helix DNA-binding domain"/>
    <property type="match status" value="1"/>
</dbReference>
<dbReference type="Gene3D" id="3.40.50.1360">
    <property type="match status" value="1"/>
</dbReference>
<evidence type="ECO:0000256" key="2">
    <source>
        <dbReference type="ARBA" id="ARBA00023125"/>
    </source>
</evidence>
<dbReference type="InterPro" id="IPR018356">
    <property type="entry name" value="Tscrpt_reg_HTH_DeoR_CS"/>
</dbReference>
<dbReference type="CDD" id="cd00090">
    <property type="entry name" value="HTH_ARSR"/>
    <property type="match status" value="1"/>
</dbReference>
<dbReference type="SMART" id="SM01134">
    <property type="entry name" value="DeoRC"/>
    <property type="match status" value="1"/>
</dbReference>
<protein>
    <submittedName>
        <fullName evidence="5">Glucitol operon repressor</fullName>
    </submittedName>
</protein>
<dbReference type="InterPro" id="IPR050313">
    <property type="entry name" value="Carb_Metab_HTH_regulators"/>
</dbReference>
<proteinExistence type="predicted"/>
<evidence type="ECO:0000256" key="3">
    <source>
        <dbReference type="ARBA" id="ARBA00023163"/>
    </source>
</evidence>
<gene>
    <name evidence="5" type="primary">srlR_1</name>
    <name evidence="5" type="ORF">Mgrana_00999</name>
</gene>
<organism evidence="5 6">
    <name type="scientific">Meiothermus granaticius NBRC 107808</name>
    <dbReference type="NCBI Taxonomy" id="1227551"/>
    <lineage>
        <taxon>Bacteria</taxon>
        <taxon>Thermotogati</taxon>
        <taxon>Deinococcota</taxon>
        <taxon>Deinococci</taxon>
        <taxon>Thermales</taxon>
        <taxon>Thermaceae</taxon>
        <taxon>Meiothermus</taxon>
    </lineage>
</organism>
<dbReference type="PROSITE" id="PS00894">
    <property type="entry name" value="HTH_DEOR_1"/>
    <property type="match status" value="1"/>
</dbReference>
<evidence type="ECO:0000313" key="5">
    <source>
        <dbReference type="EMBL" id="RIH93040.1"/>
    </source>
</evidence>
<dbReference type="Pfam" id="PF08220">
    <property type="entry name" value="HTH_DeoR"/>
    <property type="match status" value="1"/>
</dbReference>
<dbReference type="SUPFAM" id="SSF100950">
    <property type="entry name" value="NagB/RpiA/CoA transferase-like"/>
    <property type="match status" value="1"/>
</dbReference>
<dbReference type="PANTHER" id="PTHR30363">
    <property type="entry name" value="HTH-TYPE TRANSCRIPTIONAL REGULATOR SRLR-RELATED"/>
    <property type="match status" value="1"/>
</dbReference>
<dbReference type="InterPro" id="IPR037171">
    <property type="entry name" value="NagB/RpiA_transferase-like"/>
</dbReference>
<keyword evidence="6" id="KW-1185">Reference proteome</keyword>
<dbReference type="Proteomes" id="UP000266178">
    <property type="component" value="Unassembled WGS sequence"/>
</dbReference>
<comment type="caution">
    <text evidence="5">The sequence shown here is derived from an EMBL/GenBank/DDBJ whole genome shotgun (WGS) entry which is preliminary data.</text>
</comment>
<dbReference type="PROSITE" id="PS51000">
    <property type="entry name" value="HTH_DEOR_2"/>
    <property type="match status" value="1"/>
</dbReference>
<dbReference type="PANTHER" id="PTHR30363:SF44">
    <property type="entry name" value="AGA OPERON TRANSCRIPTIONAL REPRESSOR-RELATED"/>
    <property type="match status" value="1"/>
</dbReference>
<dbReference type="SUPFAM" id="SSF46785">
    <property type="entry name" value="Winged helix' DNA-binding domain"/>
    <property type="match status" value="1"/>
</dbReference>
<dbReference type="InterPro" id="IPR011991">
    <property type="entry name" value="ArsR-like_HTH"/>
</dbReference>
<feature type="domain" description="HTH deoR-type" evidence="4">
    <location>
        <begin position="1"/>
        <end position="56"/>
    </location>
</feature>
<dbReference type="SMART" id="SM00420">
    <property type="entry name" value="HTH_DEOR"/>
    <property type="match status" value="1"/>
</dbReference>
<dbReference type="InterPro" id="IPR036390">
    <property type="entry name" value="WH_DNA-bd_sf"/>
</dbReference>
<keyword evidence="3" id="KW-0804">Transcription</keyword>
<dbReference type="OrthoDB" id="9797223at2"/>
<dbReference type="InterPro" id="IPR001034">
    <property type="entry name" value="DeoR_HTH"/>
</dbReference>
<dbReference type="AlphaFoldDB" id="A0A399FA78"/>
<name>A0A399FA78_9DEIN</name>
<dbReference type="Pfam" id="PF00455">
    <property type="entry name" value="DeoRC"/>
    <property type="match status" value="1"/>
</dbReference>